<dbReference type="EMBL" id="MCGO01000092">
    <property type="protein sequence ID" value="ORY28740.1"/>
    <property type="molecule type" value="Genomic_DNA"/>
</dbReference>
<reference evidence="2 3" key="1">
    <citation type="submission" date="2016-07" db="EMBL/GenBank/DDBJ databases">
        <title>Pervasive Adenine N6-methylation of Active Genes in Fungi.</title>
        <authorList>
            <consortium name="DOE Joint Genome Institute"/>
            <person name="Mondo S.J."/>
            <person name="Dannebaum R.O."/>
            <person name="Kuo R.C."/>
            <person name="Labutti K."/>
            <person name="Haridas S."/>
            <person name="Kuo A."/>
            <person name="Salamov A."/>
            <person name="Ahrendt S.R."/>
            <person name="Lipzen A."/>
            <person name="Sullivan W."/>
            <person name="Andreopoulos W.B."/>
            <person name="Clum A."/>
            <person name="Lindquist E."/>
            <person name="Daum C."/>
            <person name="Ramamoorthy G.K."/>
            <person name="Gryganskyi A."/>
            <person name="Culley D."/>
            <person name="Magnuson J.K."/>
            <person name="James T.Y."/>
            <person name="O'Malley M.A."/>
            <person name="Stajich J.E."/>
            <person name="Spatafora J.W."/>
            <person name="Visel A."/>
            <person name="Grigoriev I.V."/>
        </authorList>
    </citation>
    <scope>NUCLEOTIDE SEQUENCE [LARGE SCALE GENOMIC DNA]</scope>
    <source>
        <strain evidence="2 3">JEL800</strain>
    </source>
</reference>
<dbReference type="GO" id="GO:0003723">
    <property type="term" value="F:RNA binding"/>
    <property type="evidence" value="ECO:0007669"/>
    <property type="project" value="TreeGrafter"/>
</dbReference>
<dbReference type="OrthoDB" id="267397at2759"/>
<comment type="caution">
    <text evidence="2">The sequence shown here is derived from an EMBL/GenBank/DDBJ whole genome shotgun (WGS) entry which is preliminary data.</text>
</comment>
<gene>
    <name evidence="2" type="ORF">BCR33DRAFT_793256</name>
</gene>
<feature type="domain" description="UBFD1 PH-like C-terminal" evidence="1">
    <location>
        <begin position="62"/>
        <end position="176"/>
    </location>
</feature>
<keyword evidence="3" id="KW-1185">Reference proteome</keyword>
<evidence type="ECO:0000313" key="3">
    <source>
        <dbReference type="Proteomes" id="UP000193642"/>
    </source>
</evidence>
<dbReference type="PANTHER" id="PTHR16470">
    <property type="entry name" value="UBIQUITIN DOMAIN-CONTAINING PROTEIN UBFD1"/>
    <property type="match status" value="1"/>
</dbReference>
<dbReference type="STRING" id="329046.A0A1Y2B2F8"/>
<dbReference type="InterPro" id="IPR039120">
    <property type="entry name" value="UBFD1"/>
</dbReference>
<organism evidence="2 3">
    <name type="scientific">Rhizoclosmatium globosum</name>
    <dbReference type="NCBI Taxonomy" id="329046"/>
    <lineage>
        <taxon>Eukaryota</taxon>
        <taxon>Fungi</taxon>
        <taxon>Fungi incertae sedis</taxon>
        <taxon>Chytridiomycota</taxon>
        <taxon>Chytridiomycota incertae sedis</taxon>
        <taxon>Chytridiomycetes</taxon>
        <taxon>Chytridiales</taxon>
        <taxon>Chytriomycetaceae</taxon>
        <taxon>Rhizoclosmatium</taxon>
    </lineage>
</organism>
<dbReference type="GO" id="GO:0045296">
    <property type="term" value="F:cadherin binding"/>
    <property type="evidence" value="ECO:0007669"/>
    <property type="project" value="TreeGrafter"/>
</dbReference>
<protein>
    <recommendedName>
        <fullName evidence="1">UBFD1 PH-like C-terminal domain-containing protein</fullName>
    </recommendedName>
</protein>
<name>A0A1Y2B2F8_9FUNG</name>
<proteinExistence type="predicted"/>
<dbReference type="PANTHER" id="PTHR16470:SF0">
    <property type="entry name" value="UBIQUITIN DOMAIN-CONTAINING PROTEIN UBFD1"/>
    <property type="match status" value="1"/>
</dbReference>
<evidence type="ECO:0000313" key="2">
    <source>
        <dbReference type="EMBL" id="ORY28740.1"/>
    </source>
</evidence>
<dbReference type="AlphaFoldDB" id="A0A1Y2B2F8"/>
<dbReference type="InterPro" id="IPR057455">
    <property type="entry name" value="UBFD1_C"/>
</dbReference>
<dbReference type="Pfam" id="PF25343">
    <property type="entry name" value="PH_UBFD1_C"/>
    <property type="match status" value="1"/>
</dbReference>
<accession>A0A1Y2B2F8</accession>
<dbReference type="Proteomes" id="UP000193642">
    <property type="component" value="Unassembled WGS sequence"/>
</dbReference>
<sequence>MLSDEKTIGESKIVAGAKVMLMASSAKDIMTVVAPPPVDAATSGSGAAAEKVSIFTETEHAKIIKRGKPDFEIEKGLTTGRVSLPSLGVTVLNQRGMKTRLSFRNETAELQIATAERTQKVPFGSVSRIRSEDMPLEHGGEGYAAIGIQVGPTEKSIVWFYWVPRQYVENIKDTVLGTFPGAQYLLDSILNFKSS</sequence>
<evidence type="ECO:0000259" key="1">
    <source>
        <dbReference type="Pfam" id="PF25343"/>
    </source>
</evidence>